<name>A0A1L5PDC8_RHIET</name>
<keyword evidence="1" id="KW-0614">Plasmid</keyword>
<organism evidence="1 2">
    <name type="scientific">Rhizobium etli 8C-3</name>
    <dbReference type="NCBI Taxonomy" id="538025"/>
    <lineage>
        <taxon>Bacteria</taxon>
        <taxon>Pseudomonadati</taxon>
        <taxon>Pseudomonadota</taxon>
        <taxon>Alphaproteobacteria</taxon>
        <taxon>Hyphomicrobiales</taxon>
        <taxon>Rhizobiaceae</taxon>
        <taxon>Rhizobium/Agrobacterium group</taxon>
        <taxon>Rhizobium</taxon>
    </lineage>
</organism>
<dbReference type="Proteomes" id="UP000185109">
    <property type="component" value="Plasmid pRsp8C3c"/>
</dbReference>
<sequence>MAKRTFLASISSGWQLVARASSALFNLAADPASIVQDPIRSGAACHMQTHIPRIFAMIDRLT</sequence>
<evidence type="ECO:0000313" key="1">
    <source>
        <dbReference type="EMBL" id="APO78144.1"/>
    </source>
</evidence>
<evidence type="ECO:0000313" key="2">
    <source>
        <dbReference type="Proteomes" id="UP000185109"/>
    </source>
</evidence>
<proteinExistence type="predicted"/>
<dbReference type="EMBL" id="CP017244">
    <property type="protein sequence ID" value="APO78144.1"/>
    <property type="molecule type" value="Genomic_DNA"/>
</dbReference>
<accession>A0A1L5PDC8</accession>
<dbReference type="AlphaFoldDB" id="A0A1L5PDC8"/>
<gene>
    <name evidence="1" type="ORF">AM571_PC00404</name>
</gene>
<reference evidence="1 2" key="1">
    <citation type="submission" date="2016-09" db="EMBL/GenBank/DDBJ databases">
        <title>The complete genome sequences of Rhizobium gallicum, symbiovars gallicum and phaseoli, symbionts associated to common bean (Phaseolus vulgaris).</title>
        <authorList>
            <person name="Bustos P."/>
            <person name="Santamaria R.I."/>
            <person name="Perez-Carrascal O.M."/>
            <person name="Juarez S."/>
            <person name="Lozano L."/>
            <person name="Martinez-Flores I."/>
            <person name="Martinez-Romero E."/>
            <person name="Cevallos M."/>
            <person name="Romero D."/>
            <person name="Davila G."/>
            <person name="Gonzalez V."/>
        </authorList>
    </citation>
    <scope>NUCLEOTIDE SEQUENCE [LARGE SCALE GENOMIC DNA]</scope>
    <source>
        <strain evidence="1 2">8C-3</strain>
        <plasmid evidence="2">Plasmid prsp8c3c</plasmid>
    </source>
</reference>
<geneLocation type="plasmid" evidence="2">
    <name>prsp8c3c</name>
</geneLocation>
<protein>
    <submittedName>
        <fullName evidence="1">Uncharacterized protein</fullName>
    </submittedName>
</protein>